<dbReference type="EMBL" id="JAUTBA010000001">
    <property type="protein sequence ID" value="MDQ1150815.1"/>
    <property type="molecule type" value="Genomic_DNA"/>
</dbReference>
<dbReference type="Gene3D" id="3.20.20.140">
    <property type="entry name" value="Metal-dependent hydrolases"/>
    <property type="match status" value="1"/>
</dbReference>
<protein>
    <submittedName>
        <fullName evidence="1">TatD DNase family protein</fullName>
        <ecNumber evidence="1">3.1.21.-</ecNumber>
    </submittedName>
</protein>
<dbReference type="EC" id="3.1.21.-" evidence="1"/>
<dbReference type="PIRSF" id="PIRSF005902">
    <property type="entry name" value="DNase_TatD"/>
    <property type="match status" value="1"/>
</dbReference>
<accession>A0ABU0U773</accession>
<dbReference type="InterPro" id="IPR001130">
    <property type="entry name" value="TatD-like"/>
</dbReference>
<sequence>MPLATQIPYIDIHTHRNYPVESDAVYSIKNIALNHSERITQADCSIGLHPWYIDGDAQRELELMEDASGLSQVLAIGECGMDKTISISLNEQQVVFDQQVCIAKKYQKPLIIHCVRAFQEVIASLKSANFKGPVVFHGYRKNETLAEQLVDQGYYLSIGKHCLNGSQDKVLIDVPLRHLFLETDTDRTVEIAAIYRYVAQVRSIELDELKEILYHNYKAVFNR</sequence>
<dbReference type="Pfam" id="PF01026">
    <property type="entry name" value="TatD_DNase"/>
    <property type="match status" value="1"/>
</dbReference>
<evidence type="ECO:0000313" key="2">
    <source>
        <dbReference type="Proteomes" id="UP001244640"/>
    </source>
</evidence>
<dbReference type="InterPro" id="IPR032466">
    <property type="entry name" value="Metal_Hydrolase"/>
</dbReference>
<comment type="caution">
    <text evidence="1">The sequence shown here is derived from an EMBL/GenBank/DDBJ whole genome shotgun (WGS) entry which is preliminary data.</text>
</comment>
<keyword evidence="1" id="KW-0378">Hydrolase</keyword>
<dbReference type="GO" id="GO:0016787">
    <property type="term" value="F:hydrolase activity"/>
    <property type="evidence" value="ECO:0007669"/>
    <property type="project" value="UniProtKB-KW"/>
</dbReference>
<dbReference type="PANTHER" id="PTHR46124:SF2">
    <property type="entry name" value="D-AMINOACYL-TRNA DEACYLASE"/>
    <property type="match status" value="1"/>
</dbReference>
<organism evidence="1 2">
    <name type="scientific">Sphingobacterium zeae</name>
    <dbReference type="NCBI Taxonomy" id="1776859"/>
    <lineage>
        <taxon>Bacteria</taxon>
        <taxon>Pseudomonadati</taxon>
        <taxon>Bacteroidota</taxon>
        <taxon>Sphingobacteriia</taxon>
        <taxon>Sphingobacteriales</taxon>
        <taxon>Sphingobacteriaceae</taxon>
        <taxon>Sphingobacterium</taxon>
    </lineage>
</organism>
<dbReference type="Proteomes" id="UP001244640">
    <property type="component" value="Unassembled WGS sequence"/>
</dbReference>
<evidence type="ECO:0000313" key="1">
    <source>
        <dbReference type="EMBL" id="MDQ1150815.1"/>
    </source>
</evidence>
<dbReference type="PANTHER" id="PTHR46124">
    <property type="entry name" value="D-AMINOACYL-TRNA DEACYLASE"/>
    <property type="match status" value="1"/>
</dbReference>
<keyword evidence="2" id="KW-1185">Reference proteome</keyword>
<proteinExistence type="predicted"/>
<reference evidence="1 2" key="1">
    <citation type="submission" date="2023-07" db="EMBL/GenBank/DDBJ databases">
        <title>Functional and genomic diversity of the sorghum phyllosphere microbiome.</title>
        <authorList>
            <person name="Shade A."/>
        </authorList>
    </citation>
    <scope>NUCLEOTIDE SEQUENCE [LARGE SCALE GENOMIC DNA]</scope>
    <source>
        <strain evidence="1 2">SORGH_AS_0892</strain>
    </source>
</reference>
<gene>
    <name evidence="1" type="ORF">QE382_002799</name>
</gene>
<dbReference type="SUPFAM" id="SSF51556">
    <property type="entry name" value="Metallo-dependent hydrolases"/>
    <property type="match status" value="1"/>
</dbReference>
<name>A0ABU0U773_9SPHI</name>